<dbReference type="GO" id="GO:0016020">
    <property type="term" value="C:membrane"/>
    <property type="evidence" value="ECO:0007669"/>
    <property type="project" value="InterPro"/>
</dbReference>
<dbReference type="PANTHER" id="PTHR35789">
    <property type="entry name" value="SPORE GERMINATION PROTEIN B3"/>
    <property type="match status" value="1"/>
</dbReference>
<evidence type="ECO:0000259" key="2">
    <source>
        <dbReference type="Pfam" id="PF25198"/>
    </source>
</evidence>
<keyword evidence="4" id="KW-1185">Reference proteome</keyword>
<evidence type="ECO:0000256" key="1">
    <source>
        <dbReference type="SAM" id="SignalP"/>
    </source>
</evidence>
<comment type="caution">
    <text evidence="3">The sequence shown here is derived from an EMBL/GenBank/DDBJ whole genome shotgun (WGS) entry which is preliminary data.</text>
</comment>
<sequence length="346" mass="38745">MRRHAALLAALSLCLALTGCWQPVSLAERAVVKMICVSLHGEQYEVKLAAYVAADGDAESQGESKTVFAEGRGDAVRTALLDAQEGIQQQAFYAQNELLLVEEQAARSRLQEILTYFSEERSSRPNMAVFAYRAEEEEQLLDKENIEKTVENLEKMKNGDSVRGGLTQMIYRFDLKGERQDFFLLPRLQAGEEGAVETDRLLFLRGGREVLSLKGEEKTLAELLLGGAESYQYQNGEDSCTVSDLRTAFSVSAQGTPQLSVRLSGEVRDAPAGCAPEALESSVERRLEETFSSLYQKCYLEQELDPFQFGWWFETRDARRYGALLREKKLFGEDTLSFDAVITVDP</sequence>
<dbReference type="RefSeq" id="WP_186888527.1">
    <property type="nucleotide sequence ID" value="NZ_JACONZ010000004.1"/>
</dbReference>
<dbReference type="PROSITE" id="PS51257">
    <property type="entry name" value="PROKAR_LIPOPROTEIN"/>
    <property type="match status" value="1"/>
</dbReference>
<dbReference type="InterPro" id="IPR057336">
    <property type="entry name" value="GerAC_N"/>
</dbReference>
<name>A0A923IFS1_9FIRM</name>
<organism evidence="3 4">
    <name type="scientific">Anaerofilum hominis</name>
    <dbReference type="NCBI Taxonomy" id="2763016"/>
    <lineage>
        <taxon>Bacteria</taxon>
        <taxon>Bacillati</taxon>
        <taxon>Bacillota</taxon>
        <taxon>Clostridia</taxon>
        <taxon>Eubacteriales</taxon>
        <taxon>Oscillospiraceae</taxon>
        <taxon>Anaerofilum</taxon>
    </lineage>
</organism>
<accession>A0A923IFS1</accession>
<gene>
    <name evidence="3" type="ORF">H8S23_11755</name>
</gene>
<evidence type="ECO:0000313" key="4">
    <source>
        <dbReference type="Proteomes" id="UP000659630"/>
    </source>
</evidence>
<dbReference type="Pfam" id="PF25198">
    <property type="entry name" value="Spore_GerAC_N"/>
    <property type="match status" value="1"/>
</dbReference>
<reference evidence="3" key="1">
    <citation type="submission" date="2020-08" db="EMBL/GenBank/DDBJ databases">
        <title>Genome public.</title>
        <authorList>
            <person name="Liu C."/>
            <person name="Sun Q."/>
        </authorList>
    </citation>
    <scope>NUCLEOTIDE SEQUENCE</scope>
    <source>
        <strain evidence="3">BX8</strain>
    </source>
</reference>
<feature type="signal peptide" evidence="1">
    <location>
        <begin position="1"/>
        <end position="26"/>
    </location>
</feature>
<dbReference type="GO" id="GO:0009847">
    <property type="term" value="P:spore germination"/>
    <property type="evidence" value="ECO:0007669"/>
    <property type="project" value="InterPro"/>
</dbReference>
<feature type="chain" id="PRO_5037345940" description="Spore germination protein N-terminal domain-containing protein" evidence="1">
    <location>
        <begin position="27"/>
        <end position="346"/>
    </location>
</feature>
<keyword evidence="1" id="KW-0732">Signal</keyword>
<evidence type="ECO:0000313" key="3">
    <source>
        <dbReference type="EMBL" id="MBC5582182.1"/>
    </source>
</evidence>
<protein>
    <recommendedName>
        <fullName evidence="2">Spore germination protein N-terminal domain-containing protein</fullName>
    </recommendedName>
</protein>
<proteinExistence type="predicted"/>
<dbReference type="AlphaFoldDB" id="A0A923IFS1"/>
<dbReference type="EMBL" id="JACONZ010000004">
    <property type="protein sequence ID" value="MBC5582182.1"/>
    <property type="molecule type" value="Genomic_DNA"/>
</dbReference>
<feature type="domain" description="Spore germination protein N-terminal" evidence="2">
    <location>
        <begin position="26"/>
        <end position="156"/>
    </location>
</feature>
<dbReference type="PANTHER" id="PTHR35789:SF1">
    <property type="entry name" value="SPORE GERMINATION PROTEIN B3"/>
    <property type="match status" value="1"/>
</dbReference>
<dbReference type="Proteomes" id="UP000659630">
    <property type="component" value="Unassembled WGS sequence"/>
</dbReference>
<dbReference type="InterPro" id="IPR008844">
    <property type="entry name" value="Spore_GerAC-like"/>
</dbReference>